<feature type="compositionally biased region" description="Polar residues" evidence="1">
    <location>
        <begin position="301"/>
        <end position="323"/>
    </location>
</feature>
<reference evidence="4" key="1">
    <citation type="submission" date="2017-08" db="EMBL/GenBank/DDBJ databases">
        <authorList>
            <person name="Polle J.E."/>
            <person name="Barry K."/>
            <person name="Cushman J."/>
            <person name="Schmutz J."/>
            <person name="Tran D."/>
            <person name="Hathwaick L.T."/>
            <person name="Yim W.C."/>
            <person name="Jenkins J."/>
            <person name="Mckie-Krisberg Z.M."/>
            <person name="Prochnik S."/>
            <person name="Lindquist E."/>
            <person name="Dockter R.B."/>
            <person name="Adam C."/>
            <person name="Molina H."/>
            <person name="Bunkerborg J."/>
            <person name="Jin E."/>
            <person name="Buchheim M."/>
            <person name="Magnuson J."/>
        </authorList>
    </citation>
    <scope>NUCLEOTIDE SEQUENCE</scope>
    <source>
        <strain evidence="4">CCAP 19/18</strain>
    </source>
</reference>
<proteinExistence type="predicted"/>
<evidence type="ECO:0000256" key="3">
    <source>
        <dbReference type="SAM" id="SignalP"/>
    </source>
</evidence>
<feature type="compositionally biased region" description="Low complexity" evidence="1">
    <location>
        <begin position="325"/>
        <end position="349"/>
    </location>
</feature>
<organism evidence="4 5">
    <name type="scientific">Dunaliella salina</name>
    <name type="common">Green alga</name>
    <name type="synonym">Protococcus salinus</name>
    <dbReference type="NCBI Taxonomy" id="3046"/>
    <lineage>
        <taxon>Eukaryota</taxon>
        <taxon>Viridiplantae</taxon>
        <taxon>Chlorophyta</taxon>
        <taxon>core chlorophytes</taxon>
        <taxon>Chlorophyceae</taxon>
        <taxon>CS clade</taxon>
        <taxon>Chlamydomonadales</taxon>
        <taxon>Dunaliellaceae</taxon>
        <taxon>Dunaliella</taxon>
    </lineage>
</organism>
<evidence type="ECO:0000313" key="4">
    <source>
        <dbReference type="EMBL" id="KAF5835058.1"/>
    </source>
</evidence>
<keyword evidence="2" id="KW-0472">Membrane</keyword>
<comment type="caution">
    <text evidence="4">The sequence shown here is derived from an EMBL/GenBank/DDBJ whole genome shotgun (WGS) entry which is preliminary data.</text>
</comment>
<gene>
    <name evidence="4" type="ORF">DUNSADRAFT_8002</name>
</gene>
<keyword evidence="2" id="KW-1133">Transmembrane helix</keyword>
<keyword evidence="2" id="KW-0812">Transmembrane</keyword>
<keyword evidence="5" id="KW-1185">Reference proteome</keyword>
<feature type="chain" id="PRO_5046499629" evidence="3">
    <location>
        <begin position="20"/>
        <end position="367"/>
    </location>
</feature>
<feature type="signal peptide" evidence="3">
    <location>
        <begin position="1"/>
        <end position="19"/>
    </location>
</feature>
<feature type="transmembrane region" description="Helical" evidence="2">
    <location>
        <begin position="257"/>
        <end position="278"/>
    </location>
</feature>
<evidence type="ECO:0000313" key="5">
    <source>
        <dbReference type="Proteomes" id="UP000815325"/>
    </source>
</evidence>
<name>A0ABQ7GKG2_DUNSA</name>
<evidence type="ECO:0000256" key="2">
    <source>
        <dbReference type="SAM" id="Phobius"/>
    </source>
</evidence>
<dbReference type="EMBL" id="MU069725">
    <property type="protein sequence ID" value="KAF5835058.1"/>
    <property type="molecule type" value="Genomic_DNA"/>
</dbReference>
<dbReference type="Proteomes" id="UP000815325">
    <property type="component" value="Unassembled WGS sequence"/>
</dbReference>
<accession>A0ABQ7GKG2</accession>
<sequence length="367" mass="40423">MKLYFAVALLALQASLVLSRNGDYYDGYYDGYNDEDPYGGGIYDDYGYRGYDDGYGGYAGGNEAGMDYNDLYNDDYGYYQDADNEYYDYYGYYADDNYGYGDDYYYEDADVDDCSFDLVKNTPILPDNSVSCDIKIEVKQSPPGGAAAADIDGIYKLESCYNTKPLYRRENSPPGQERTLYIQIPSEGDDRSFKASDVNVTCADGSTPKEDPKPITSKVTVLSPEEIEAKYMLIYSNMKRDEEFEDVEHSLNKVNTMLVVLVVLFGLTIVLAISYFLVERRGRAWAAGSKRGAGGGLMHEPSNTGFSEASQGQNLINLEEGTSSGSGPAPAPQTQPQACQGQNLKGTTTGPPPQPPTQPQESTLQLL</sequence>
<feature type="region of interest" description="Disordered" evidence="1">
    <location>
        <begin position="288"/>
        <end position="367"/>
    </location>
</feature>
<keyword evidence="3" id="KW-0732">Signal</keyword>
<evidence type="ECO:0000256" key="1">
    <source>
        <dbReference type="SAM" id="MobiDB-lite"/>
    </source>
</evidence>
<protein>
    <submittedName>
        <fullName evidence="4">Uncharacterized protein</fullName>
    </submittedName>
</protein>